<sequence length="207" mass="22923">MKIASMEAGPLGTNCYMVHNETDALIFDPGGDSEEIIGYLTENKVEPKAILLTHAHFDHIGGVDALRSYYNINVYLHDKEAEWLENPEYNGSTSFMGSRIVTKPAEHNLEKGRMAIGDITFEVIHTPGHSPGSVSFIFHDQQFVISGDVLFNRGIGRTDLPGGNMNVLEQSIRETLYQLPDSYTVYPGHGPATAIGNEKKHNPFFSI</sequence>
<reference evidence="6" key="2">
    <citation type="submission" date="2020-09" db="EMBL/GenBank/DDBJ databases">
        <authorList>
            <person name="Sun Q."/>
            <person name="Ohkuma M."/>
        </authorList>
    </citation>
    <scope>NUCLEOTIDE SEQUENCE</scope>
    <source>
        <strain evidence="6">JCM 12580</strain>
    </source>
</reference>
<name>A0A917Q0C7_9BACI</name>
<accession>A0A917Q0C7</accession>
<proteinExistence type="predicted"/>
<reference evidence="6" key="1">
    <citation type="journal article" date="2014" name="Int. J. Syst. Evol. Microbiol.">
        <title>Complete genome sequence of Corynebacterium casei LMG S-19264T (=DSM 44701T), isolated from a smear-ripened cheese.</title>
        <authorList>
            <consortium name="US DOE Joint Genome Institute (JGI-PGF)"/>
            <person name="Walter F."/>
            <person name="Albersmeier A."/>
            <person name="Kalinowski J."/>
            <person name="Ruckert C."/>
        </authorList>
    </citation>
    <scope>NUCLEOTIDE SEQUENCE</scope>
    <source>
        <strain evidence="6">JCM 12580</strain>
    </source>
</reference>
<dbReference type="CDD" id="cd06262">
    <property type="entry name" value="metallo-hydrolase-like_MBL-fold"/>
    <property type="match status" value="1"/>
</dbReference>
<evidence type="ECO:0000313" key="6">
    <source>
        <dbReference type="EMBL" id="GGK03284.1"/>
    </source>
</evidence>
<dbReference type="RefSeq" id="WP_188633619.1">
    <property type="nucleotide sequence ID" value="NZ_BMNQ01000047.1"/>
</dbReference>
<comment type="cofactor">
    <cofactor evidence="1">
        <name>Zn(2+)</name>
        <dbReference type="ChEBI" id="CHEBI:29105"/>
    </cofactor>
</comment>
<dbReference type="Gene3D" id="3.60.15.10">
    <property type="entry name" value="Ribonuclease Z/Hydroxyacylglutathione hydrolase-like"/>
    <property type="match status" value="1"/>
</dbReference>
<dbReference type="SMART" id="SM00849">
    <property type="entry name" value="Lactamase_B"/>
    <property type="match status" value="1"/>
</dbReference>
<feature type="domain" description="Metallo-beta-lactamase" evidence="5">
    <location>
        <begin position="12"/>
        <end position="189"/>
    </location>
</feature>
<evidence type="ECO:0000259" key="5">
    <source>
        <dbReference type="SMART" id="SM00849"/>
    </source>
</evidence>
<dbReference type="GO" id="GO:0016787">
    <property type="term" value="F:hydrolase activity"/>
    <property type="evidence" value="ECO:0007669"/>
    <property type="project" value="UniProtKB-KW"/>
</dbReference>
<dbReference type="InterPro" id="IPR001279">
    <property type="entry name" value="Metallo-B-lactamas"/>
</dbReference>
<keyword evidence="2" id="KW-0479">Metal-binding</keyword>
<evidence type="ECO:0000256" key="2">
    <source>
        <dbReference type="ARBA" id="ARBA00022723"/>
    </source>
</evidence>
<keyword evidence="3 6" id="KW-0378">Hydrolase</keyword>
<keyword evidence="4" id="KW-0862">Zinc</keyword>
<dbReference type="InterPro" id="IPR051453">
    <property type="entry name" value="MBL_Glyoxalase_II"/>
</dbReference>
<organism evidence="6 7">
    <name type="scientific">Lentibacillus kapialis</name>
    <dbReference type="NCBI Taxonomy" id="340214"/>
    <lineage>
        <taxon>Bacteria</taxon>
        <taxon>Bacillati</taxon>
        <taxon>Bacillota</taxon>
        <taxon>Bacilli</taxon>
        <taxon>Bacillales</taxon>
        <taxon>Bacillaceae</taxon>
        <taxon>Lentibacillus</taxon>
    </lineage>
</organism>
<dbReference type="GO" id="GO:0046872">
    <property type="term" value="F:metal ion binding"/>
    <property type="evidence" value="ECO:0007669"/>
    <property type="project" value="UniProtKB-KW"/>
</dbReference>
<protein>
    <submittedName>
        <fullName evidence="6">Hydroxyacylglutathione hydrolase</fullName>
    </submittedName>
</protein>
<dbReference type="PANTHER" id="PTHR46233">
    <property type="entry name" value="HYDROXYACYLGLUTATHIONE HYDROLASE GLOC"/>
    <property type="match status" value="1"/>
</dbReference>
<dbReference type="InterPro" id="IPR036866">
    <property type="entry name" value="RibonucZ/Hydroxyglut_hydro"/>
</dbReference>
<dbReference type="Proteomes" id="UP000658382">
    <property type="component" value="Unassembled WGS sequence"/>
</dbReference>
<dbReference type="Pfam" id="PF00753">
    <property type="entry name" value="Lactamase_B"/>
    <property type="match status" value="1"/>
</dbReference>
<gene>
    <name evidence="6" type="ORF">GCM10007063_26860</name>
</gene>
<dbReference type="AlphaFoldDB" id="A0A917Q0C7"/>
<evidence type="ECO:0000256" key="1">
    <source>
        <dbReference type="ARBA" id="ARBA00001947"/>
    </source>
</evidence>
<keyword evidence="7" id="KW-1185">Reference proteome</keyword>
<dbReference type="PANTHER" id="PTHR46233:SF3">
    <property type="entry name" value="HYDROXYACYLGLUTATHIONE HYDROLASE GLOC"/>
    <property type="match status" value="1"/>
</dbReference>
<evidence type="ECO:0000256" key="4">
    <source>
        <dbReference type="ARBA" id="ARBA00022833"/>
    </source>
</evidence>
<evidence type="ECO:0000313" key="7">
    <source>
        <dbReference type="Proteomes" id="UP000658382"/>
    </source>
</evidence>
<dbReference type="EMBL" id="BMNQ01000047">
    <property type="protein sequence ID" value="GGK03284.1"/>
    <property type="molecule type" value="Genomic_DNA"/>
</dbReference>
<evidence type="ECO:0000256" key="3">
    <source>
        <dbReference type="ARBA" id="ARBA00022801"/>
    </source>
</evidence>
<comment type="caution">
    <text evidence="6">The sequence shown here is derived from an EMBL/GenBank/DDBJ whole genome shotgun (WGS) entry which is preliminary data.</text>
</comment>
<dbReference type="SUPFAM" id="SSF56281">
    <property type="entry name" value="Metallo-hydrolase/oxidoreductase"/>
    <property type="match status" value="1"/>
</dbReference>